<feature type="transmembrane region" description="Helical" evidence="2">
    <location>
        <begin position="137"/>
        <end position="155"/>
    </location>
</feature>
<keyword evidence="2" id="KW-0472">Membrane</keyword>
<keyword evidence="2" id="KW-0812">Transmembrane</keyword>
<dbReference type="eggNOG" id="ENOG502ZARE">
    <property type="taxonomic scope" value="Bacteria"/>
</dbReference>
<feature type="transmembrane region" description="Helical" evidence="2">
    <location>
        <begin position="50"/>
        <end position="69"/>
    </location>
</feature>
<organism evidence="3 4">
    <name type="scientific">Rubidibacter lacunae KORDI 51-2</name>
    <dbReference type="NCBI Taxonomy" id="582515"/>
    <lineage>
        <taxon>Bacteria</taxon>
        <taxon>Bacillati</taxon>
        <taxon>Cyanobacteriota</taxon>
        <taxon>Cyanophyceae</taxon>
        <taxon>Oscillatoriophycideae</taxon>
        <taxon>Chroococcales</taxon>
        <taxon>Aphanothecaceae</taxon>
        <taxon>Rubidibacter</taxon>
    </lineage>
</organism>
<feature type="transmembrane region" description="Helical" evidence="2">
    <location>
        <begin position="167"/>
        <end position="195"/>
    </location>
</feature>
<evidence type="ECO:0000313" key="3">
    <source>
        <dbReference type="EMBL" id="ERN41056.1"/>
    </source>
</evidence>
<keyword evidence="4" id="KW-1185">Reference proteome</keyword>
<sequence>MSFGISQEPLLRPKQSELDIQDLRGLLQVRLQLGTVQLHSAFYTRVDQALLLWSSIAIAIFATAQFSPLSWVFQAYLWTALTITGTIIVATLTRFWARVEQLSWVVRMWGLLTISGVVLTDLGIFLGWGIVLMNLCPLWFGIVALGYFFTGIGLRSRTFLGIGSIHLLAISLLPLVLGWQFLFTGLVIGGSLVLLSELQWDMRPPVESPTLSASERQFNRQQHHRRQASV</sequence>
<dbReference type="STRING" id="582515.KR51_00023130"/>
<accession>U5DHG1</accession>
<keyword evidence="2" id="KW-1133">Transmembrane helix</keyword>
<evidence type="ECO:0000313" key="4">
    <source>
        <dbReference type="Proteomes" id="UP000016960"/>
    </source>
</evidence>
<dbReference type="EMBL" id="ASSJ01000055">
    <property type="protein sequence ID" value="ERN41056.1"/>
    <property type="molecule type" value="Genomic_DNA"/>
</dbReference>
<reference evidence="3 4" key="1">
    <citation type="submission" date="2013-05" db="EMBL/GenBank/DDBJ databases">
        <title>Draft genome sequence of Rubidibacter lacunae KORDI 51-2.</title>
        <authorList>
            <person name="Choi D.H."/>
            <person name="Noh J.H."/>
            <person name="Kwon K.-K."/>
            <person name="Lee J.-H."/>
            <person name="Ryu J.-Y."/>
        </authorList>
    </citation>
    <scope>NUCLEOTIDE SEQUENCE [LARGE SCALE GENOMIC DNA]</scope>
    <source>
        <strain evidence="3 4">KORDI 51-2</strain>
    </source>
</reference>
<feature type="compositionally biased region" description="Basic residues" evidence="1">
    <location>
        <begin position="221"/>
        <end position="230"/>
    </location>
</feature>
<evidence type="ECO:0000256" key="1">
    <source>
        <dbReference type="SAM" id="MobiDB-lite"/>
    </source>
</evidence>
<name>U5DHG1_9CHRO</name>
<comment type="caution">
    <text evidence="3">The sequence shown here is derived from an EMBL/GenBank/DDBJ whole genome shotgun (WGS) entry which is preliminary data.</text>
</comment>
<evidence type="ECO:0000256" key="2">
    <source>
        <dbReference type="SAM" id="Phobius"/>
    </source>
</evidence>
<feature type="transmembrane region" description="Helical" evidence="2">
    <location>
        <begin position="75"/>
        <end position="97"/>
    </location>
</feature>
<feature type="region of interest" description="Disordered" evidence="1">
    <location>
        <begin position="208"/>
        <end position="230"/>
    </location>
</feature>
<dbReference type="InParanoid" id="U5DHG1"/>
<dbReference type="Proteomes" id="UP000016960">
    <property type="component" value="Unassembled WGS sequence"/>
</dbReference>
<feature type="transmembrane region" description="Helical" evidence="2">
    <location>
        <begin position="109"/>
        <end position="131"/>
    </location>
</feature>
<dbReference type="OrthoDB" id="422905at2"/>
<gene>
    <name evidence="3" type="ORF">KR51_00023130</name>
</gene>
<proteinExistence type="predicted"/>
<dbReference type="AlphaFoldDB" id="U5DHG1"/>
<protein>
    <submittedName>
        <fullName evidence="3">Uncharacterized protein</fullName>
    </submittedName>
</protein>